<protein>
    <submittedName>
        <fullName evidence="1">Uncharacterized protein</fullName>
    </submittedName>
</protein>
<reference evidence="2" key="1">
    <citation type="journal article" date="2022" name="Mol. Ecol. Resour.">
        <title>The genomes of chicory, endive, great burdock and yacon provide insights into Asteraceae palaeo-polyploidization history and plant inulin production.</title>
        <authorList>
            <person name="Fan W."/>
            <person name="Wang S."/>
            <person name="Wang H."/>
            <person name="Wang A."/>
            <person name="Jiang F."/>
            <person name="Liu H."/>
            <person name="Zhao H."/>
            <person name="Xu D."/>
            <person name="Zhang Y."/>
        </authorList>
    </citation>
    <scope>NUCLEOTIDE SEQUENCE [LARGE SCALE GENOMIC DNA]</scope>
    <source>
        <strain evidence="2">cv. Niubang</strain>
    </source>
</reference>
<dbReference type="Proteomes" id="UP001055879">
    <property type="component" value="Linkage Group LG09"/>
</dbReference>
<keyword evidence="2" id="KW-1185">Reference proteome</keyword>
<evidence type="ECO:0000313" key="1">
    <source>
        <dbReference type="EMBL" id="KAI3703031.1"/>
    </source>
</evidence>
<sequence length="760" mass="83911">MSNLRWLLNLLLLLACLVSSVAAWGSSNRTSPWQTLSEERPLVIARGGFSGLFPDSSEIAYSFAKSISVSDVIMWCDVQLTSDAIGICFPNLNLENGSTISQVFDNRSKIYPVNGVLTKGWFSVDFSLDDLRNVSLTQNILSRTPYYDDMYYILTFENVVKMNKQRLWLNIQHDTFFTQHNLSMKNFVISASRSGMVKYISSPEAGFLKSILKRFRSSTTKLIFRFLELDETEPLTKEKYGSLLKNLTFIKTFASGILVPKSYIWPVGSDLYLQPSTSLVLDAHREGLEVFASDFMNDVPLPYNYSYDPVTEYLNFVDNGRFSVDGVISDNPITPSLAFACYSHMGTNQSQQEKPLIISFEGASGDFPGCTDSAYRKAVSDGADIIDCPIQMTSDGVPICLGSINLLDRTTVSQSDFSNFTSSIPELQSRAGIYTFSLTWSQIKSLRPAIYSPYTNSTLFRNPKFKNDGNLMTLSDFLDFASNATSVSGVLLNIKNAAYLAKHQGLSVTDAVMDVLNKSSYYNESSKRILIESSEISVLRLFKARSNRHGLVYELDENIRDANNSTISKISDIAKSVIIGKESVYPRNDGFLFGQTGVVEKLQSFKLPVYVQIMSNEFLSQPWDFFSDPYAEMVSYVLGAGVDGVVTDYPATAARYRRNKCLQLPDDQIPVFALPAMPSQLFGDMVPGSIPPAGAPNPVLTDADLADAPIPPVTTTPPPPSSGNRSTAPSPTTTSSQPSKPIVSILLSSLGILVGSIFMY</sequence>
<evidence type="ECO:0000313" key="2">
    <source>
        <dbReference type="Proteomes" id="UP001055879"/>
    </source>
</evidence>
<accession>A0ACB9A0F9</accession>
<dbReference type="EMBL" id="CM042055">
    <property type="protein sequence ID" value="KAI3703031.1"/>
    <property type="molecule type" value="Genomic_DNA"/>
</dbReference>
<gene>
    <name evidence="1" type="ORF">L6452_28785</name>
</gene>
<organism evidence="1 2">
    <name type="scientific">Arctium lappa</name>
    <name type="common">Greater burdock</name>
    <name type="synonym">Lappa major</name>
    <dbReference type="NCBI Taxonomy" id="4217"/>
    <lineage>
        <taxon>Eukaryota</taxon>
        <taxon>Viridiplantae</taxon>
        <taxon>Streptophyta</taxon>
        <taxon>Embryophyta</taxon>
        <taxon>Tracheophyta</taxon>
        <taxon>Spermatophyta</taxon>
        <taxon>Magnoliopsida</taxon>
        <taxon>eudicotyledons</taxon>
        <taxon>Gunneridae</taxon>
        <taxon>Pentapetalae</taxon>
        <taxon>asterids</taxon>
        <taxon>campanulids</taxon>
        <taxon>Asterales</taxon>
        <taxon>Asteraceae</taxon>
        <taxon>Carduoideae</taxon>
        <taxon>Cardueae</taxon>
        <taxon>Arctiinae</taxon>
        <taxon>Arctium</taxon>
    </lineage>
</organism>
<proteinExistence type="predicted"/>
<comment type="caution">
    <text evidence="1">The sequence shown here is derived from an EMBL/GenBank/DDBJ whole genome shotgun (WGS) entry which is preliminary data.</text>
</comment>
<reference evidence="1 2" key="2">
    <citation type="journal article" date="2022" name="Mol. Ecol. Resour.">
        <title>The genomes of chicory, endive, great burdock and yacon provide insights into Asteraceae paleo-polyploidization history and plant inulin production.</title>
        <authorList>
            <person name="Fan W."/>
            <person name="Wang S."/>
            <person name="Wang H."/>
            <person name="Wang A."/>
            <person name="Jiang F."/>
            <person name="Liu H."/>
            <person name="Zhao H."/>
            <person name="Xu D."/>
            <person name="Zhang Y."/>
        </authorList>
    </citation>
    <scope>NUCLEOTIDE SEQUENCE [LARGE SCALE GENOMIC DNA]</scope>
    <source>
        <strain evidence="2">cv. Niubang</strain>
    </source>
</reference>
<name>A0ACB9A0F9_ARCLA</name>